<gene>
    <name evidence="2" type="ORF">DP131_05425</name>
</gene>
<feature type="transmembrane region" description="Helical" evidence="1">
    <location>
        <begin position="20"/>
        <end position="38"/>
    </location>
</feature>
<feature type="transmembrane region" description="Helical" evidence="1">
    <location>
        <begin position="76"/>
        <end position="95"/>
    </location>
</feature>
<dbReference type="EMBL" id="QMAU01000023">
    <property type="protein sequence ID" value="RXI57303.1"/>
    <property type="molecule type" value="Genomic_DNA"/>
</dbReference>
<keyword evidence="1" id="KW-0472">Membrane</keyword>
<protein>
    <submittedName>
        <fullName evidence="2">Uncharacterized protein</fullName>
    </submittedName>
</protein>
<sequence>MNNKFLDNLQRDILDKKGYYTLYAFIFILSFVITIEDIKLYLNIFRIILSGAALLFLVLIYFKCKDLRDNKDNKVIIQNIFFFIILTFTCIYIFIKNLIL</sequence>
<accession>A0ABY0EQK5</accession>
<organism evidence="2 3">
    <name type="scientific">Clostridium tetani</name>
    <dbReference type="NCBI Taxonomy" id="1513"/>
    <lineage>
        <taxon>Bacteria</taxon>
        <taxon>Bacillati</taxon>
        <taxon>Bacillota</taxon>
        <taxon>Clostridia</taxon>
        <taxon>Eubacteriales</taxon>
        <taxon>Clostridiaceae</taxon>
        <taxon>Clostridium</taxon>
    </lineage>
</organism>
<evidence type="ECO:0000313" key="3">
    <source>
        <dbReference type="Proteomes" id="UP000290273"/>
    </source>
</evidence>
<keyword evidence="1" id="KW-1133">Transmembrane helix</keyword>
<name>A0ABY0EQK5_CLOTA</name>
<evidence type="ECO:0000256" key="1">
    <source>
        <dbReference type="SAM" id="Phobius"/>
    </source>
</evidence>
<proteinExistence type="predicted"/>
<dbReference type="Proteomes" id="UP000290273">
    <property type="component" value="Unassembled WGS sequence"/>
</dbReference>
<reference evidence="2 3" key="1">
    <citation type="submission" date="2018-06" db="EMBL/GenBank/DDBJ databases">
        <title>Genome conservation of Clostridium tetani.</title>
        <authorList>
            <person name="Bruggemann H."/>
            <person name="Popoff M.R."/>
        </authorList>
    </citation>
    <scope>NUCLEOTIDE SEQUENCE [LARGE SCALE GENOMIC DNA]</scope>
    <source>
        <strain evidence="2 3">63.05</strain>
    </source>
</reference>
<evidence type="ECO:0000313" key="2">
    <source>
        <dbReference type="EMBL" id="RXI57303.1"/>
    </source>
</evidence>
<keyword evidence="1" id="KW-0812">Transmembrane</keyword>
<feature type="transmembrane region" description="Helical" evidence="1">
    <location>
        <begin position="44"/>
        <end position="64"/>
    </location>
</feature>
<dbReference type="RefSeq" id="WP_039262253.1">
    <property type="nucleotide sequence ID" value="NZ_JSWD01000150.1"/>
</dbReference>
<comment type="caution">
    <text evidence="2">The sequence shown here is derived from an EMBL/GenBank/DDBJ whole genome shotgun (WGS) entry which is preliminary data.</text>
</comment>